<evidence type="ECO:0000256" key="1">
    <source>
        <dbReference type="SAM" id="Phobius"/>
    </source>
</evidence>
<evidence type="ECO:0000313" key="2">
    <source>
        <dbReference type="EMBL" id="PWR74980.1"/>
    </source>
</evidence>
<name>A0A2V2N8H8_9EURY</name>
<dbReference type="InterPro" id="IPR007272">
    <property type="entry name" value="Sulf_transp_TsuA/YedE"/>
</dbReference>
<proteinExistence type="predicted"/>
<keyword evidence="1" id="KW-0472">Membrane</keyword>
<protein>
    <submittedName>
        <fullName evidence="2">YeeE/YedE family protein</fullName>
    </submittedName>
</protein>
<keyword evidence="3" id="KW-1185">Reference proteome</keyword>
<dbReference type="GeneID" id="97611143"/>
<comment type="caution">
    <text evidence="2">The sequence shown here is derived from an EMBL/GenBank/DDBJ whole genome shotgun (WGS) entry which is preliminary data.</text>
</comment>
<organism evidence="2 3">
    <name type="scientific">Methanospirillum stamsii</name>
    <dbReference type="NCBI Taxonomy" id="1277351"/>
    <lineage>
        <taxon>Archaea</taxon>
        <taxon>Methanobacteriati</taxon>
        <taxon>Methanobacteriota</taxon>
        <taxon>Stenosarchaea group</taxon>
        <taxon>Methanomicrobia</taxon>
        <taxon>Methanomicrobiales</taxon>
        <taxon>Methanospirillaceae</taxon>
        <taxon>Methanospirillum</taxon>
    </lineage>
</organism>
<gene>
    <name evidence="2" type="ORF">DLD82_07070</name>
</gene>
<dbReference type="Pfam" id="PF04143">
    <property type="entry name" value="Sulf_transp"/>
    <property type="match status" value="1"/>
</dbReference>
<evidence type="ECO:0000313" key="3">
    <source>
        <dbReference type="Proteomes" id="UP000245934"/>
    </source>
</evidence>
<accession>A0A2V2N8H8</accession>
<dbReference type="AlphaFoldDB" id="A0A2V2N8H8"/>
<feature type="transmembrane region" description="Helical" evidence="1">
    <location>
        <begin position="160"/>
        <end position="180"/>
    </location>
</feature>
<dbReference type="Proteomes" id="UP000245934">
    <property type="component" value="Unassembled WGS sequence"/>
</dbReference>
<sequence length="185" mass="19671">MFERLHSQLTIQKMLGLLIGIGFGFCLQKGGVTSYDTIIHQLLLTDFTVIKVMGTAVIVGMIGIHLMKSLGWIHFHTTTGSVGSSIIGSLIFGVGFALLGYCPGTVAGAIGQGQLDALVGGAVGILIGTGIFAHFYPAINSKILSIKIFSAETIPELIHLPRWIVVILMALMIAGFLLFLETNSL</sequence>
<feature type="transmembrane region" description="Helical" evidence="1">
    <location>
        <begin position="44"/>
        <end position="66"/>
    </location>
</feature>
<keyword evidence="1" id="KW-0812">Transmembrane</keyword>
<dbReference type="EMBL" id="QGMZ01000014">
    <property type="protein sequence ID" value="PWR74980.1"/>
    <property type="molecule type" value="Genomic_DNA"/>
</dbReference>
<dbReference type="OrthoDB" id="117923at2157"/>
<feature type="transmembrane region" description="Helical" evidence="1">
    <location>
        <begin position="117"/>
        <end position="139"/>
    </location>
</feature>
<feature type="transmembrane region" description="Helical" evidence="1">
    <location>
        <begin position="86"/>
        <end position="111"/>
    </location>
</feature>
<keyword evidence="1" id="KW-1133">Transmembrane helix</keyword>
<dbReference type="RefSeq" id="WP_109940413.1">
    <property type="nucleotide sequence ID" value="NZ_CP176366.1"/>
</dbReference>
<reference evidence="2 3" key="1">
    <citation type="submission" date="2018-05" db="EMBL/GenBank/DDBJ databases">
        <title>Draft genome of Methanospirillum stamsii Pt1.</title>
        <authorList>
            <person name="Dueholm M.S."/>
            <person name="Nielsen P.H."/>
            <person name="Bakmann L.F."/>
            <person name="Otzen D.E."/>
        </authorList>
    </citation>
    <scope>NUCLEOTIDE SEQUENCE [LARGE SCALE GENOMIC DNA]</scope>
    <source>
        <strain evidence="2 3">Pt1</strain>
    </source>
</reference>